<evidence type="ECO:0000313" key="5">
    <source>
        <dbReference type="Proteomes" id="UP000700334"/>
    </source>
</evidence>
<organism evidence="4 5">
    <name type="scientific">Galemys pyrenaicus</name>
    <name type="common">Iberian desman</name>
    <name type="synonym">Pyrenean desman</name>
    <dbReference type="NCBI Taxonomy" id="202257"/>
    <lineage>
        <taxon>Eukaryota</taxon>
        <taxon>Metazoa</taxon>
        <taxon>Chordata</taxon>
        <taxon>Craniata</taxon>
        <taxon>Vertebrata</taxon>
        <taxon>Euteleostomi</taxon>
        <taxon>Mammalia</taxon>
        <taxon>Eutheria</taxon>
        <taxon>Laurasiatheria</taxon>
        <taxon>Eulipotyphla</taxon>
        <taxon>Talpidae</taxon>
        <taxon>Galemys</taxon>
    </lineage>
</organism>
<dbReference type="PANTHER" id="PTHR15893">
    <property type="entry name" value="RIBOSOMAL PROTEIN L27"/>
    <property type="match status" value="1"/>
</dbReference>
<protein>
    <submittedName>
        <fullName evidence="4">39S ribosomal protein L27, mitochondrial</fullName>
    </submittedName>
</protein>
<dbReference type="Pfam" id="PF01016">
    <property type="entry name" value="Ribosomal_L27"/>
    <property type="match status" value="1"/>
</dbReference>
<dbReference type="GO" id="GO:0005762">
    <property type="term" value="C:mitochondrial large ribosomal subunit"/>
    <property type="evidence" value="ECO:0007669"/>
    <property type="project" value="TreeGrafter"/>
</dbReference>
<dbReference type="GO" id="GO:0003735">
    <property type="term" value="F:structural constituent of ribosome"/>
    <property type="evidence" value="ECO:0007669"/>
    <property type="project" value="InterPro"/>
</dbReference>
<dbReference type="GO" id="GO:0006412">
    <property type="term" value="P:translation"/>
    <property type="evidence" value="ECO:0007669"/>
    <property type="project" value="InterPro"/>
</dbReference>
<keyword evidence="5" id="KW-1185">Reference proteome</keyword>
<evidence type="ECO:0000256" key="3">
    <source>
        <dbReference type="ARBA" id="ARBA00023274"/>
    </source>
</evidence>
<comment type="similarity">
    <text evidence="1">Belongs to the bacterial ribosomal protein bL27 family.</text>
</comment>
<keyword evidence="3" id="KW-0687">Ribonucleoprotein</keyword>
<dbReference type="EMBL" id="JAGFMF010012069">
    <property type="protein sequence ID" value="KAG8508024.1"/>
    <property type="molecule type" value="Genomic_DNA"/>
</dbReference>
<dbReference type="Proteomes" id="UP000700334">
    <property type="component" value="Unassembled WGS sequence"/>
</dbReference>
<gene>
    <name evidence="4" type="ORF">J0S82_001526</name>
</gene>
<sequence length="122" mass="13719">MPPPATALAIRYAPRKTGGNSKNTGGKLRSKHYGIQKMEGRYILAGNIVETQHHYHWYPGARVRLRKCLYALEEGVVRYTKEVSVPNPHSLEAVELVTKLLKGVLLYQTFVQWSLPCLGTSL</sequence>
<dbReference type="PANTHER" id="PTHR15893:SF0">
    <property type="entry name" value="LARGE RIBOSOMAL SUBUNIT PROTEIN BL27M"/>
    <property type="match status" value="1"/>
</dbReference>
<dbReference type="Gene3D" id="2.40.50.100">
    <property type="match status" value="1"/>
</dbReference>
<dbReference type="SUPFAM" id="SSF110324">
    <property type="entry name" value="Ribosomal L27 protein-like"/>
    <property type="match status" value="1"/>
</dbReference>
<dbReference type="InterPro" id="IPR001684">
    <property type="entry name" value="Ribosomal_bL27"/>
</dbReference>
<dbReference type="AlphaFoldDB" id="A0A8J6AAY3"/>
<evidence type="ECO:0000313" key="4">
    <source>
        <dbReference type="EMBL" id="KAG8508024.1"/>
    </source>
</evidence>
<name>A0A8J6AAY3_GALPY</name>
<comment type="caution">
    <text evidence="4">The sequence shown here is derived from an EMBL/GenBank/DDBJ whole genome shotgun (WGS) entry which is preliminary data.</text>
</comment>
<keyword evidence="2 4" id="KW-0689">Ribosomal protein</keyword>
<proteinExistence type="inferred from homology"/>
<evidence type="ECO:0000256" key="1">
    <source>
        <dbReference type="ARBA" id="ARBA00010797"/>
    </source>
</evidence>
<evidence type="ECO:0000256" key="2">
    <source>
        <dbReference type="ARBA" id="ARBA00022980"/>
    </source>
</evidence>
<reference evidence="4" key="1">
    <citation type="journal article" date="2021" name="Evol. Appl.">
        <title>The genome of the Pyrenean desman and the effects of bottlenecks and inbreeding on the genomic landscape of an endangered species.</title>
        <authorList>
            <person name="Escoda L."/>
            <person name="Castresana J."/>
        </authorList>
    </citation>
    <scope>NUCLEOTIDE SEQUENCE</scope>
    <source>
        <strain evidence="4">IBE-C5619</strain>
    </source>
</reference>
<dbReference type="OrthoDB" id="1867012at2759"/>
<accession>A0A8J6AAY3</accession>